<feature type="region of interest" description="Disordered" evidence="6">
    <location>
        <begin position="1"/>
        <end position="53"/>
    </location>
</feature>
<dbReference type="Gene3D" id="1.10.10.10">
    <property type="entry name" value="Winged helix-like DNA-binding domain superfamily/Winged helix DNA-binding domain"/>
    <property type="match status" value="3"/>
</dbReference>
<evidence type="ECO:0000259" key="8">
    <source>
        <dbReference type="Pfam" id="PF21981"/>
    </source>
</evidence>
<evidence type="ECO:0000259" key="7">
    <source>
        <dbReference type="Pfam" id="PF02631"/>
    </source>
</evidence>
<comment type="function">
    <text evidence="5">Modulates RecA activity.</text>
</comment>
<dbReference type="AlphaFoldDB" id="A0A3M6QHI9"/>
<keyword evidence="10" id="KW-1185">Reference proteome</keyword>
<gene>
    <name evidence="5" type="primary">recX</name>
    <name evidence="9" type="ORF">D8I35_18780</name>
</gene>
<sequence length="216" mass="23445">MTVEHGNDAPGHEGPSGQDGESRPQPQAGGAAAHARALARAREAQQHALKGTGLSLQARALRALAGREYSRAELRRKLVLHVQAEGDDATGAAAERPGPDTPDALEALLDKLQARGLLSDERAAEALVRQKAPRMGSVRLRQALQAKGLDKELVQEALAPLQETELERARQVWQAKFGGVDLAALPWPEQQKMRAKQMRFLLTRGFAMDVVRQLLP</sequence>
<feature type="compositionally biased region" description="Low complexity" evidence="6">
    <location>
        <begin position="23"/>
        <end position="38"/>
    </location>
</feature>
<evidence type="ECO:0000313" key="10">
    <source>
        <dbReference type="Proteomes" id="UP000278006"/>
    </source>
</evidence>
<organism evidence="9 10">
    <name type="scientific">Corticibacter populi</name>
    <dbReference type="NCBI Taxonomy" id="1550736"/>
    <lineage>
        <taxon>Bacteria</taxon>
        <taxon>Pseudomonadati</taxon>
        <taxon>Pseudomonadota</taxon>
        <taxon>Betaproteobacteria</taxon>
        <taxon>Burkholderiales</taxon>
        <taxon>Comamonadaceae</taxon>
        <taxon>Corticibacter</taxon>
    </lineage>
</organism>
<dbReference type="Pfam" id="PF21981">
    <property type="entry name" value="RecX_HTH3"/>
    <property type="match status" value="1"/>
</dbReference>
<dbReference type="OrthoDB" id="5295441at2"/>
<dbReference type="InterPro" id="IPR036388">
    <property type="entry name" value="WH-like_DNA-bd_sf"/>
</dbReference>
<keyword evidence="4 5" id="KW-0963">Cytoplasm</keyword>
<evidence type="ECO:0000256" key="6">
    <source>
        <dbReference type="SAM" id="MobiDB-lite"/>
    </source>
</evidence>
<evidence type="ECO:0000313" key="9">
    <source>
        <dbReference type="EMBL" id="RMX01932.1"/>
    </source>
</evidence>
<comment type="subcellular location">
    <subcellularLocation>
        <location evidence="1 5">Cytoplasm</location>
    </subcellularLocation>
</comment>
<dbReference type="Pfam" id="PF02631">
    <property type="entry name" value="RecX_HTH2"/>
    <property type="match status" value="1"/>
</dbReference>
<feature type="compositionally biased region" description="Basic and acidic residues" evidence="6">
    <location>
        <begin position="1"/>
        <end position="11"/>
    </location>
</feature>
<dbReference type="EMBL" id="RDQO01000012">
    <property type="protein sequence ID" value="RMX01932.1"/>
    <property type="molecule type" value="Genomic_DNA"/>
</dbReference>
<evidence type="ECO:0000256" key="4">
    <source>
        <dbReference type="ARBA" id="ARBA00022490"/>
    </source>
</evidence>
<dbReference type="PANTHER" id="PTHR33602">
    <property type="entry name" value="REGULATORY PROTEIN RECX FAMILY PROTEIN"/>
    <property type="match status" value="1"/>
</dbReference>
<evidence type="ECO:0000256" key="2">
    <source>
        <dbReference type="ARBA" id="ARBA00009695"/>
    </source>
</evidence>
<dbReference type="Proteomes" id="UP000278006">
    <property type="component" value="Unassembled WGS sequence"/>
</dbReference>
<dbReference type="InterPro" id="IPR053924">
    <property type="entry name" value="RecX_HTH_2nd"/>
</dbReference>
<name>A0A3M6QHI9_9BURK</name>
<dbReference type="GO" id="GO:0005737">
    <property type="term" value="C:cytoplasm"/>
    <property type="evidence" value="ECO:0007669"/>
    <property type="project" value="UniProtKB-SubCell"/>
</dbReference>
<dbReference type="InterPro" id="IPR053925">
    <property type="entry name" value="RecX_HTH_3rd"/>
</dbReference>
<evidence type="ECO:0000256" key="5">
    <source>
        <dbReference type="HAMAP-Rule" id="MF_01114"/>
    </source>
</evidence>
<proteinExistence type="inferred from homology"/>
<evidence type="ECO:0000256" key="3">
    <source>
        <dbReference type="ARBA" id="ARBA00018111"/>
    </source>
</evidence>
<accession>A0A3M6QHI9</accession>
<dbReference type="GO" id="GO:0006282">
    <property type="term" value="P:regulation of DNA repair"/>
    <property type="evidence" value="ECO:0007669"/>
    <property type="project" value="UniProtKB-UniRule"/>
</dbReference>
<reference evidence="9 10" key="1">
    <citation type="submission" date="2018-10" db="EMBL/GenBank/DDBJ databases">
        <title>Draft genome of Cortibacter populi DSM10536.</title>
        <authorList>
            <person name="Bernier A.-M."/>
            <person name="Bernard K."/>
        </authorList>
    </citation>
    <scope>NUCLEOTIDE SEQUENCE [LARGE SCALE GENOMIC DNA]</scope>
    <source>
        <strain evidence="9 10">DSM 105136</strain>
    </source>
</reference>
<feature type="domain" description="RecX third three-helical" evidence="8">
    <location>
        <begin position="163"/>
        <end position="215"/>
    </location>
</feature>
<dbReference type="RefSeq" id="WP_122232008.1">
    <property type="nucleotide sequence ID" value="NZ_RDQO01000012.1"/>
</dbReference>
<comment type="similarity">
    <text evidence="2 5">Belongs to the RecX family.</text>
</comment>
<dbReference type="HAMAP" id="MF_01114">
    <property type="entry name" value="RecX"/>
    <property type="match status" value="1"/>
</dbReference>
<protein>
    <recommendedName>
        <fullName evidence="3 5">Regulatory protein RecX</fullName>
    </recommendedName>
</protein>
<evidence type="ECO:0000256" key="1">
    <source>
        <dbReference type="ARBA" id="ARBA00004496"/>
    </source>
</evidence>
<comment type="caution">
    <text evidence="9">The sequence shown here is derived from an EMBL/GenBank/DDBJ whole genome shotgun (WGS) entry which is preliminary data.</text>
</comment>
<dbReference type="InterPro" id="IPR003783">
    <property type="entry name" value="Regulatory_RecX"/>
</dbReference>
<dbReference type="PANTHER" id="PTHR33602:SF1">
    <property type="entry name" value="REGULATORY PROTEIN RECX FAMILY PROTEIN"/>
    <property type="match status" value="1"/>
</dbReference>
<feature type="domain" description="RecX second three-helical" evidence="7">
    <location>
        <begin position="119"/>
        <end position="158"/>
    </location>
</feature>